<organism evidence="1 2">
    <name type="scientific">Russula ochroleuca</name>
    <dbReference type="NCBI Taxonomy" id="152965"/>
    <lineage>
        <taxon>Eukaryota</taxon>
        <taxon>Fungi</taxon>
        <taxon>Dikarya</taxon>
        <taxon>Basidiomycota</taxon>
        <taxon>Agaricomycotina</taxon>
        <taxon>Agaricomycetes</taxon>
        <taxon>Russulales</taxon>
        <taxon>Russulaceae</taxon>
        <taxon>Russula</taxon>
    </lineage>
</organism>
<proteinExistence type="predicted"/>
<sequence length="204" mass="22163">MGERPCLSKTQILHMSGAATARPVIDRVAARIPNCGPVRAKSPPPVSGRGPPLDGPKDIFFSPPVPLLANTLTRDLGKAPPPGLEGTRRSVVGRERCTCPGQGCAGLKLAATTEGVATTKAEALEPKMHGKVMRGWSRRLKRCCARAPRPPRRNTCEPEPERTALKKASLWELELKRVPPGEEPEGDHEHVGEIFRIEEARRPT</sequence>
<dbReference type="AlphaFoldDB" id="A0A9P5TA02"/>
<gene>
    <name evidence="1" type="ORF">DFH94DRAFT_403206</name>
</gene>
<reference evidence="1" key="1">
    <citation type="submission" date="2019-10" db="EMBL/GenBank/DDBJ databases">
        <authorList>
            <consortium name="DOE Joint Genome Institute"/>
            <person name="Kuo A."/>
            <person name="Miyauchi S."/>
            <person name="Kiss E."/>
            <person name="Drula E."/>
            <person name="Kohler A."/>
            <person name="Sanchez-Garcia M."/>
            <person name="Andreopoulos B."/>
            <person name="Barry K.W."/>
            <person name="Bonito G."/>
            <person name="Buee M."/>
            <person name="Carver A."/>
            <person name="Chen C."/>
            <person name="Cichocki N."/>
            <person name="Clum A."/>
            <person name="Culley D."/>
            <person name="Crous P.W."/>
            <person name="Fauchery L."/>
            <person name="Girlanda M."/>
            <person name="Hayes R."/>
            <person name="Keri Z."/>
            <person name="LaButti K."/>
            <person name="Lipzen A."/>
            <person name="Lombard V."/>
            <person name="Magnuson J."/>
            <person name="Maillard F."/>
            <person name="Morin E."/>
            <person name="Murat C."/>
            <person name="Nolan M."/>
            <person name="Ohm R."/>
            <person name="Pangilinan J."/>
            <person name="Pereira M."/>
            <person name="Perotto S."/>
            <person name="Peter M."/>
            <person name="Riley R."/>
            <person name="Sitrit Y."/>
            <person name="Stielow B."/>
            <person name="Szollosi G."/>
            <person name="Zifcakova L."/>
            <person name="Stursova M."/>
            <person name="Spatafora J.W."/>
            <person name="Tedersoo L."/>
            <person name="Vaario L.-M."/>
            <person name="Yamada A."/>
            <person name="Yan M."/>
            <person name="Wang P."/>
            <person name="Xu J."/>
            <person name="Bruns T."/>
            <person name="Baldrian P."/>
            <person name="Vilgalys R."/>
            <person name="Henrissat B."/>
            <person name="Grigoriev I.V."/>
            <person name="Hibbett D."/>
            <person name="Nagy L.G."/>
            <person name="Martin F.M."/>
        </authorList>
    </citation>
    <scope>NUCLEOTIDE SEQUENCE</scope>
    <source>
        <strain evidence="1">Prilba</strain>
    </source>
</reference>
<name>A0A9P5TA02_9AGAM</name>
<dbReference type="EMBL" id="WHVB01000006">
    <property type="protein sequence ID" value="KAF8481643.1"/>
    <property type="molecule type" value="Genomic_DNA"/>
</dbReference>
<keyword evidence="2" id="KW-1185">Reference proteome</keyword>
<dbReference type="Proteomes" id="UP000759537">
    <property type="component" value="Unassembled WGS sequence"/>
</dbReference>
<accession>A0A9P5TA02</accession>
<reference evidence="1" key="2">
    <citation type="journal article" date="2020" name="Nat. Commun.">
        <title>Large-scale genome sequencing of mycorrhizal fungi provides insights into the early evolution of symbiotic traits.</title>
        <authorList>
            <person name="Miyauchi S."/>
            <person name="Kiss E."/>
            <person name="Kuo A."/>
            <person name="Drula E."/>
            <person name="Kohler A."/>
            <person name="Sanchez-Garcia M."/>
            <person name="Morin E."/>
            <person name="Andreopoulos B."/>
            <person name="Barry K.W."/>
            <person name="Bonito G."/>
            <person name="Buee M."/>
            <person name="Carver A."/>
            <person name="Chen C."/>
            <person name="Cichocki N."/>
            <person name="Clum A."/>
            <person name="Culley D."/>
            <person name="Crous P.W."/>
            <person name="Fauchery L."/>
            <person name="Girlanda M."/>
            <person name="Hayes R.D."/>
            <person name="Keri Z."/>
            <person name="LaButti K."/>
            <person name="Lipzen A."/>
            <person name="Lombard V."/>
            <person name="Magnuson J."/>
            <person name="Maillard F."/>
            <person name="Murat C."/>
            <person name="Nolan M."/>
            <person name="Ohm R.A."/>
            <person name="Pangilinan J."/>
            <person name="Pereira M.F."/>
            <person name="Perotto S."/>
            <person name="Peter M."/>
            <person name="Pfister S."/>
            <person name="Riley R."/>
            <person name="Sitrit Y."/>
            <person name="Stielow J.B."/>
            <person name="Szollosi G."/>
            <person name="Zifcakova L."/>
            <person name="Stursova M."/>
            <person name="Spatafora J.W."/>
            <person name="Tedersoo L."/>
            <person name="Vaario L.M."/>
            <person name="Yamada A."/>
            <person name="Yan M."/>
            <person name="Wang P."/>
            <person name="Xu J."/>
            <person name="Bruns T."/>
            <person name="Baldrian P."/>
            <person name="Vilgalys R."/>
            <person name="Dunand C."/>
            <person name="Henrissat B."/>
            <person name="Grigoriev I.V."/>
            <person name="Hibbett D."/>
            <person name="Nagy L.G."/>
            <person name="Martin F.M."/>
        </authorList>
    </citation>
    <scope>NUCLEOTIDE SEQUENCE</scope>
    <source>
        <strain evidence="1">Prilba</strain>
    </source>
</reference>
<evidence type="ECO:0000313" key="2">
    <source>
        <dbReference type="Proteomes" id="UP000759537"/>
    </source>
</evidence>
<evidence type="ECO:0000313" key="1">
    <source>
        <dbReference type="EMBL" id="KAF8481643.1"/>
    </source>
</evidence>
<comment type="caution">
    <text evidence="1">The sequence shown here is derived from an EMBL/GenBank/DDBJ whole genome shotgun (WGS) entry which is preliminary data.</text>
</comment>
<protein>
    <submittedName>
        <fullName evidence="1">Uncharacterized protein</fullName>
    </submittedName>
</protein>